<keyword evidence="1" id="KW-0805">Transcription regulation</keyword>
<dbReference type="InterPro" id="IPR050109">
    <property type="entry name" value="HTH-type_TetR-like_transc_reg"/>
</dbReference>
<evidence type="ECO:0000313" key="7">
    <source>
        <dbReference type="Proteomes" id="UP001501035"/>
    </source>
</evidence>
<dbReference type="PANTHER" id="PTHR30055">
    <property type="entry name" value="HTH-TYPE TRANSCRIPTIONAL REGULATOR RUTR"/>
    <property type="match status" value="1"/>
</dbReference>
<dbReference type="InterPro" id="IPR001647">
    <property type="entry name" value="HTH_TetR"/>
</dbReference>
<feature type="DNA-binding region" description="H-T-H motif" evidence="4">
    <location>
        <begin position="68"/>
        <end position="87"/>
    </location>
</feature>
<dbReference type="Pfam" id="PF00440">
    <property type="entry name" value="TetR_N"/>
    <property type="match status" value="1"/>
</dbReference>
<name>A0ABP6L650_9ACTN</name>
<evidence type="ECO:0000256" key="3">
    <source>
        <dbReference type="ARBA" id="ARBA00023163"/>
    </source>
</evidence>
<evidence type="ECO:0000256" key="1">
    <source>
        <dbReference type="ARBA" id="ARBA00023015"/>
    </source>
</evidence>
<feature type="domain" description="HTH tetR-type" evidence="5">
    <location>
        <begin position="45"/>
        <end position="105"/>
    </location>
</feature>
<dbReference type="InterPro" id="IPR009057">
    <property type="entry name" value="Homeodomain-like_sf"/>
</dbReference>
<keyword evidence="2 4" id="KW-0238">DNA-binding</keyword>
<sequence length="232" mass="24566">MPDNDSRGGQGSLSADEVLAIIGPGPDRAALPRHRHQLTAAQVEESQRWRLIAATAEVIARQGYSQTSVDQISAQAGVSKKSFYKFFADKEAAFIAAYDAIGLVIATMTADLPGNPADLDALMGPVIGAYLGTLQAAPAFTTMFLLRAQGATPGIADRRIAGVARYAEAISQILCRGRDQGIPIADVSPAEVVALLGGINELCIQQVQRHGVARLDEIADTVLSFTRRVLTP</sequence>
<reference evidence="7" key="1">
    <citation type="journal article" date="2019" name="Int. J. Syst. Evol. Microbiol.">
        <title>The Global Catalogue of Microorganisms (GCM) 10K type strain sequencing project: providing services to taxonomists for standard genome sequencing and annotation.</title>
        <authorList>
            <consortium name="The Broad Institute Genomics Platform"/>
            <consortium name="The Broad Institute Genome Sequencing Center for Infectious Disease"/>
            <person name="Wu L."/>
            <person name="Ma J."/>
        </authorList>
    </citation>
    <scope>NUCLEOTIDE SEQUENCE [LARGE SCALE GENOMIC DNA]</scope>
    <source>
        <strain evidence="7">JCM 14234</strain>
    </source>
</reference>
<organism evidence="6 7">
    <name type="scientific">Gordonia defluvii</name>
    <dbReference type="NCBI Taxonomy" id="283718"/>
    <lineage>
        <taxon>Bacteria</taxon>
        <taxon>Bacillati</taxon>
        <taxon>Actinomycetota</taxon>
        <taxon>Actinomycetes</taxon>
        <taxon>Mycobacteriales</taxon>
        <taxon>Gordoniaceae</taxon>
        <taxon>Gordonia</taxon>
    </lineage>
</organism>
<proteinExistence type="predicted"/>
<dbReference type="EMBL" id="BAAAVS010000020">
    <property type="protein sequence ID" value="GAA3033654.1"/>
    <property type="molecule type" value="Genomic_DNA"/>
</dbReference>
<dbReference type="Gene3D" id="1.10.357.10">
    <property type="entry name" value="Tetracycline Repressor, domain 2"/>
    <property type="match status" value="1"/>
</dbReference>
<dbReference type="Proteomes" id="UP001501035">
    <property type="component" value="Unassembled WGS sequence"/>
</dbReference>
<evidence type="ECO:0000313" key="6">
    <source>
        <dbReference type="EMBL" id="GAA3033654.1"/>
    </source>
</evidence>
<dbReference type="PROSITE" id="PS50977">
    <property type="entry name" value="HTH_TETR_2"/>
    <property type="match status" value="1"/>
</dbReference>
<evidence type="ECO:0000259" key="5">
    <source>
        <dbReference type="PROSITE" id="PS50977"/>
    </source>
</evidence>
<dbReference type="PRINTS" id="PR00455">
    <property type="entry name" value="HTHTETR"/>
</dbReference>
<keyword evidence="7" id="KW-1185">Reference proteome</keyword>
<evidence type="ECO:0000256" key="2">
    <source>
        <dbReference type="ARBA" id="ARBA00023125"/>
    </source>
</evidence>
<keyword evidence="3" id="KW-0804">Transcription</keyword>
<dbReference type="PANTHER" id="PTHR30055:SF238">
    <property type="entry name" value="MYCOFACTOCIN BIOSYNTHESIS TRANSCRIPTIONAL REGULATOR MFTR-RELATED"/>
    <property type="match status" value="1"/>
</dbReference>
<dbReference type="RefSeq" id="WP_290706216.1">
    <property type="nucleotide sequence ID" value="NZ_BAAAVS010000020.1"/>
</dbReference>
<evidence type="ECO:0000256" key="4">
    <source>
        <dbReference type="PROSITE-ProRule" id="PRU00335"/>
    </source>
</evidence>
<accession>A0ABP6L650</accession>
<comment type="caution">
    <text evidence="6">The sequence shown here is derived from an EMBL/GenBank/DDBJ whole genome shotgun (WGS) entry which is preliminary data.</text>
</comment>
<protein>
    <recommendedName>
        <fullName evidence="5">HTH tetR-type domain-containing protein</fullName>
    </recommendedName>
</protein>
<gene>
    <name evidence="6" type="ORF">GCM10010528_13350</name>
</gene>
<dbReference type="SUPFAM" id="SSF46689">
    <property type="entry name" value="Homeodomain-like"/>
    <property type="match status" value="1"/>
</dbReference>